<evidence type="ECO:0000313" key="7">
    <source>
        <dbReference type="Proteomes" id="UP000054024"/>
    </source>
</evidence>
<reference evidence="6 7" key="1">
    <citation type="submission" date="2015-10" db="EMBL/GenBank/DDBJ databases">
        <title>Draft genome sequence of Streptomyces curacoi DSM 40107, type strain for the species Streptomyces curacoi.</title>
        <authorList>
            <person name="Ruckert C."/>
            <person name="Winkler A."/>
            <person name="Kalinowski J."/>
            <person name="Kampfer P."/>
            <person name="Glaeser S."/>
        </authorList>
    </citation>
    <scope>NUCLEOTIDE SEQUENCE [LARGE SCALE GENOMIC DNA]</scope>
    <source>
        <strain evidence="6 7">DSM 40107</strain>
    </source>
</reference>
<keyword evidence="4" id="KW-0045">Antibiotic biosynthesis</keyword>
<evidence type="ECO:0000256" key="3">
    <source>
        <dbReference type="ARBA" id="ARBA00023004"/>
    </source>
</evidence>
<dbReference type="PANTHER" id="PTHR10696:SF56">
    <property type="entry name" value="TAUD_TFDA-LIKE DOMAIN-CONTAINING PROTEIN"/>
    <property type="match status" value="1"/>
</dbReference>
<dbReference type="InterPro" id="IPR003819">
    <property type="entry name" value="TauD/TfdA-like"/>
</dbReference>
<gene>
    <name evidence="6" type="ORF">AQI70_05485</name>
</gene>
<dbReference type="InterPro" id="IPR042098">
    <property type="entry name" value="TauD-like_sf"/>
</dbReference>
<dbReference type="GO" id="GO:0016491">
    <property type="term" value="F:oxidoreductase activity"/>
    <property type="evidence" value="ECO:0007669"/>
    <property type="project" value="UniProtKB-KW"/>
</dbReference>
<dbReference type="Gene3D" id="3.60.130.10">
    <property type="entry name" value="Clavaminate synthase-like"/>
    <property type="match status" value="1"/>
</dbReference>
<evidence type="ECO:0000256" key="4">
    <source>
        <dbReference type="ARBA" id="ARBA00023194"/>
    </source>
</evidence>
<dbReference type="InterPro" id="IPR050411">
    <property type="entry name" value="AlphaKG_dependent_hydroxylases"/>
</dbReference>
<sequence length="331" mass="36806">MNGPVPAPPAVLGDCRGRLDGTSLTALAVYEPDTGDLDAVRWATDHRARLMEILAVHGAVLVRRAVYDAETLNAVAAAVGGELLTYTERSTPRSQVSGNVYTSTEYPANQTIVQHNESAYSAGYPLWLFFASTVPAETGGETPLADSRSVVDELPADLVARFRDKGVLYTRAYREGMGLTWQESFQTEDRHQVEEYCREHGIEYTWTDDGLRTRHRRPALVTDPVSGRESWFNQAHLFHTSNLPPATREALSEMFDEEDMPRSAYYGDGTPITDEDMDLIRAALEKCVHAFPWERGDLLMVNNLLVSHGRRPYTGQRQTLVAMAGKGGDDR</sequence>
<dbReference type="Pfam" id="PF02668">
    <property type="entry name" value="TauD"/>
    <property type="match status" value="1"/>
</dbReference>
<dbReference type="OrthoDB" id="9769888at2"/>
<dbReference type="SUPFAM" id="SSF51197">
    <property type="entry name" value="Clavaminate synthase-like"/>
    <property type="match status" value="1"/>
</dbReference>
<dbReference type="Proteomes" id="UP000054024">
    <property type="component" value="Unassembled WGS sequence"/>
</dbReference>
<evidence type="ECO:0000259" key="5">
    <source>
        <dbReference type="Pfam" id="PF02668"/>
    </source>
</evidence>
<evidence type="ECO:0000256" key="1">
    <source>
        <dbReference type="ARBA" id="ARBA00001954"/>
    </source>
</evidence>
<evidence type="ECO:0000313" key="6">
    <source>
        <dbReference type="EMBL" id="KUM80511.1"/>
    </source>
</evidence>
<name>A0A117PJ05_9ACTN</name>
<keyword evidence="2" id="KW-0560">Oxidoreductase</keyword>
<organism evidence="6 7">
    <name type="scientific">Streptomyces curacoi</name>
    <dbReference type="NCBI Taxonomy" id="146536"/>
    <lineage>
        <taxon>Bacteria</taxon>
        <taxon>Bacillati</taxon>
        <taxon>Actinomycetota</taxon>
        <taxon>Actinomycetes</taxon>
        <taxon>Kitasatosporales</taxon>
        <taxon>Streptomycetaceae</taxon>
        <taxon>Streptomyces</taxon>
    </lineage>
</organism>
<protein>
    <recommendedName>
        <fullName evidence="5">TauD/TfdA-like domain-containing protein</fullName>
    </recommendedName>
</protein>
<dbReference type="EMBL" id="LMWJ01000003">
    <property type="protein sequence ID" value="KUM80511.1"/>
    <property type="molecule type" value="Genomic_DNA"/>
</dbReference>
<keyword evidence="7" id="KW-1185">Reference proteome</keyword>
<dbReference type="PANTHER" id="PTHR10696">
    <property type="entry name" value="GAMMA-BUTYROBETAINE HYDROXYLASE-RELATED"/>
    <property type="match status" value="1"/>
</dbReference>
<dbReference type="GO" id="GO:0017000">
    <property type="term" value="P:antibiotic biosynthetic process"/>
    <property type="evidence" value="ECO:0007669"/>
    <property type="project" value="UniProtKB-KW"/>
</dbReference>
<evidence type="ECO:0000256" key="2">
    <source>
        <dbReference type="ARBA" id="ARBA00023002"/>
    </source>
</evidence>
<feature type="domain" description="TauD/TfdA-like" evidence="5">
    <location>
        <begin position="34"/>
        <end position="321"/>
    </location>
</feature>
<keyword evidence="3" id="KW-0408">Iron</keyword>
<comment type="cofactor">
    <cofactor evidence="1">
        <name>Fe(2+)</name>
        <dbReference type="ChEBI" id="CHEBI:29033"/>
    </cofactor>
</comment>
<dbReference type="STRING" id="146536.AQI70_05485"/>
<dbReference type="AlphaFoldDB" id="A0A117PJ05"/>
<accession>A0A117PJ05</accession>
<comment type="caution">
    <text evidence="6">The sequence shown here is derived from an EMBL/GenBank/DDBJ whole genome shotgun (WGS) entry which is preliminary data.</text>
</comment>
<proteinExistence type="predicted"/>